<name>A0A7D9H8K6_9GAMM</name>
<keyword evidence="5" id="KW-0862">Zinc</keyword>
<dbReference type="PROSITE" id="PS51257">
    <property type="entry name" value="PROKAR_LIPOPROTEIN"/>
    <property type="match status" value="1"/>
</dbReference>
<dbReference type="GO" id="GO:0046872">
    <property type="term" value="F:metal ion binding"/>
    <property type="evidence" value="ECO:0007669"/>
    <property type="project" value="InterPro"/>
</dbReference>
<dbReference type="GO" id="GO:0006829">
    <property type="term" value="P:zinc ion transport"/>
    <property type="evidence" value="ECO:0007669"/>
    <property type="project" value="UniProtKB-KW"/>
</dbReference>
<feature type="coiled-coil region" evidence="6">
    <location>
        <begin position="176"/>
        <end position="203"/>
    </location>
</feature>
<accession>A0A7D9H8K6</accession>
<dbReference type="AlphaFoldDB" id="A0A7D9H8K6"/>
<evidence type="ECO:0000256" key="4">
    <source>
        <dbReference type="ARBA" id="ARBA00022729"/>
    </source>
</evidence>
<keyword evidence="5" id="KW-0406">Ion transport</keyword>
<keyword evidence="4" id="KW-0732">Signal</keyword>
<dbReference type="EMBL" id="LR633967">
    <property type="protein sequence ID" value="VUX55773.1"/>
    <property type="molecule type" value="Genomic_DNA"/>
</dbReference>
<evidence type="ECO:0000256" key="1">
    <source>
        <dbReference type="ARBA" id="ARBA00011028"/>
    </source>
</evidence>
<dbReference type="SUPFAM" id="SSF53807">
    <property type="entry name" value="Helical backbone' metal receptor"/>
    <property type="match status" value="1"/>
</dbReference>
<evidence type="ECO:0000313" key="7">
    <source>
        <dbReference type="EMBL" id="VUX55773.1"/>
    </source>
</evidence>
<sequence>MIFLRAILIGVVLLAAACGGEDRSTISEDPSATEPKNALVVTSNYPLYFFASRIAEGVDVAPEIVFPNIDGDPALWIPGAGQIQLLQSADAVIINGAGAEPWLNLISIDRRSLVDTSADIADRLIALDDSVLHQHGPEGEHSHQGTAFTTWLDPQLAIAQAKSVTSALIQLAPSGETGFRDNMAKLEQELMQLDSRLAEVFAKLDGQPVLFSHPVYQYLQHHYGINGRSVHWEPEQEPTTTAWIAMQQITTTHSATIMIWEDEPLTSTAQRLSDVGIISVYFHTVANRPGQGDYLSVMHENAKRLEAML</sequence>
<dbReference type="PANTHER" id="PTHR42953:SF3">
    <property type="entry name" value="HIGH-AFFINITY ZINC UPTAKE SYSTEM PROTEIN ZNUA"/>
    <property type="match status" value="1"/>
</dbReference>
<evidence type="ECO:0000256" key="6">
    <source>
        <dbReference type="SAM" id="Coils"/>
    </source>
</evidence>
<keyword evidence="6" id="KW-0175">Coiled coil</keyword>
<keyword evidence="5" id="KW-0864">Zinc transport</keyword>
<dbReference type="InterPro" id="IPR050492">
    <property type="entry name" value="Bact_metal-bind_prot9"/>
</dbReference>
<keyword evidence="3" id="KW-0813">Transport</keyword>
<dbReference type="InterPro" id="IPR006127">
    <property type="entry name" value="ZnuA-like"/>
</dbReference>
<comment type="similarity">
    <text evidence="1">Belongs to the bacterial solute-binding protein 9 family.</text>
</comment>
<evidence type="ECO:0000256" key="5">
    <source>
        <dbReference type="ARBA" id="ARBA00022906"/>
    </source>
</evidence>
<dbReference type="Gene3D" id="3.40.50.1980">
    <property type="entry name" value="Nitrogenase molybdenum iron protein domain"/>
    <property type="match status" value="2"/>
</dbReference>
<gene>
    <name evidence="7" type="ORF">JTBM06_V1_110002</name>
</gene>
<evidence type="ECO:0000256" key="3">
    <source>
        <dbReference type="ARBA" id="ARBA00022448"/>
    </source>
</evidence>
<organism evidence="7">
    <name type="scientific">uncultured Woeseiaceae bacterium</name>
    <dbReference type="NCBI Taxonomy" id="1983305"/>
    <lineage>
        <taxon>Bacteria</taxon>
        <taxon>Pseudomonadati</taxon>
        <taxon>Pseudomonadota</taxon>
        <taxon>Gammaproteobacteria</taxon>
        <taxon>Woeseiales</taxon>
        <taxon>Woeseiaceae</taxon>
        <taxon>environmental samples</taxon>
    </lineage>
</organism>
<proteinExistence type="inferred from homology"/>
<reference evidence="7" key="1">
    <citation type="submission" date="2019-07" db="EMBL/GenBank/DDBJ databases">
        <authorList>
            <person name="Weber M."/>
            <person name="Kostadinov I."/>
            <person name="Kostadinov D I."/>
        </authorList>
    </citation>
    <scope>NUCLEOTIDE SEQUENCE</scope>
    <source>
        <strain evidence="7">Gfbio:sag-sample-m06:053724c1-46a9-4a36-b237-ea2bf867836b</strain>
    </source>
</reference>
<dbReference type="Pfam" id="PF01297">
    <property type="entry name" value="ZnuA"/>
    <property type="match status" value="1"/>
</dbReference>
<dbReference type="PANTHER" id="PTHR42953">
    <property type="entry name" value="HIGH-AFFINITY ZINC UPTAKE SYSTEM PROTEIN ZNUA-RELATED"/>
    <property type="match status" value="1"/>
</dbReference>
<protein>
    <recommendedName>
        <fullName evidence="2">High-affinity zinc uptake system protein ZnuA</fullName>
    </recommendedName>
</protein>
<evidence type="ECO:0000256" key="2">
    <source>
        <dbReference type="ARBA" id="ARBA00015915"/>
    </source>
</evidence>